<sequence>MTPVEVTGPLWCDPGLDRRGGRYPLFVEAPVLAVVDTLVPGVSTLTRLVRYYSLYWALADHSEEHDLTAQECRTLLRRSEVALALVSAGHDRQLFAHGVDRIKSARGKGRTTNLAEPGPRSYSPRPWGFWSQYNGASASLGIAETAEGTIRPGRHRCPDPVRRMFRPVFDLVLNTDPGTGVDGLAALAIESPGTPDLPPLVDLFTATRHGRHQPEEWTGDDRTRRTTLRLLARAVQRDPAWSPGVAFRSYLSYGDALDTDPVLAGEERAEAWRGVLLRHRSVGAWRRLWASLVDQVIDAGGTATREDLHAWISSEVSTTTVRGFAGTLPTPTAPSGHPLPAEEDALGWWKRTEADLAMLLLGARRLDHLRGRALDAFLGRRRGSSGRGQFLDPTWVAHREAEHADRPLAEFARALVDDMLAQSRRVALRKLRIGQDGRMTLFSRLHERDGRYFADQREGSGDVGIRIDQLSAMAAQLGLFAGNGVTELGARVLELPR</sequence>
<dbReference type="EMBL" id="CP023445">
    <property type="protein sequence ID" value="ATE56625.1"/>
    <property type="molecule type" value="Genomic_DNA"/>
</dbReference>
<dbReference type="KEGG" id="apre:CNX65_27850"/>
<accession>A0A290ZC98</accession>
<reference evidence="1" key="1">
    <citation type="submission" date="2017-09" db="EMBL/GenBank/DDBJ databases">
        <title>Complete Genome Sequence of ansamitocin-producing Bacterium Actinosynnema pretiosum X47.</title>
        <authorList>
            <person name="Cao G."/>
            <person name="Zong G."/>
            <person name="Zhong C."/>
            <person name="Fu J."/>
        </authorList>
    </citation>
    <scope>NUCLEOTIDE SEQUENCE [LARGE SCALE GENOMIC DNA]</scope>
    <source>
        <strain evidence="1">X47</strain>
    </source>
</reference>
<gene>
    <name evidence="1" type="ORF">CNX65_27850</name>
</gene>
<protein>
    <submittedName>
        <fullName evidence="1">Uncharacterized protein</fullName>
    </submittedName>
</protein>
<dbReference type="RefSeq" id="WP_096496394.1">
    <property type="nucleotide sequence ID" value="NZ_CP023445.1"/>
</dbReference>
<proteinExistence type="predicted"/>
<evidence type="ECO:0000313" key="1">
    <source>
        <dbReference type="EMBL" id="ATE56625.1"/>
    </source>
</evidence>
<dbReference type="Proteomes" id="UP000218505">
    <property type="component" value="Chromosome"/>
</dbReference>
<name>A0A290ZC98_9PSEU</name>
<evidence type="ECO:0000313" key="2">
    <source>
        <dbReference type="Proteomes" id="UP000218505"/>
    </source>
</evidence>
<organism evidence="1 2">
    <name type="scientific">Actinosynnema pretiosum</name>
    <dbReference type="NCBI Taxonomy" id="42197"/>
    <lineage>
        <taxon>Bacteria</taxon>
        <taxon>Bacillati</taxon>
        <taxon>Actinomycetota</taxon>
        <taxon>Actinomycetes</taxon>
        <taxon>Pseudonocardiales</taxon>
        <taxon>Pseudonocardiaceae</taxon>
        <taxon>Actinosynnema</taxon>
    </lineage>
</organism>
<keyword evidence="2" id="KW-1185">Reference proteome</keyword>
<dbReference type="AlphaFoldDB" id="A0A290ZC98"/>